<feature type="domain" description="Myb-like" evidence="4">
    <location>
        <begin position="666"/>
        <end position="721"/>
    </location>
</feature>
<name>A0A2P6Q238_ROSCH</name>
<feature type="region of interest" description="Disordered" evidence="3">
    <location>
        <begin position="435"/>
        <end position="459"/>
    </location>
</feature>
<dbReference type="PROSITE" id="PS50090">
    <property type="entry name" value="MYB_LIKE"/>
    <property type="match status" value="1"/>
</dbReference>
<dbReference type="PANTHER" id="PTHR46993:SF6">
    <property type="entry name" value="MYB TRANSCRIPTION FACTOR"/>
    <property type="match status" value="1"/>
</dbReference>
<dbReference type="Proteomes" id="UP000238479">
    <property type="component" value="Chromosome 5"/>
</dbReference>
<dbReference type="GO" id="GO:0005634">
    <property type="term" value="C:nucleus"/>
    <property type="evidence" value="ECO:0007669"/>
    <property type="project" value="UniProtKB-SubCell"/>
</dbReference>
<evidence type="ECO:0000259" key="4">
    <source>
        <dbReference type="PROSITE" id="PS50090"/>
    </source>
</evidence>
<feature type="compositionally biased region" description="Polar residues" evidence="3">
    <location>
        <begin position="551"/>
        <end position="573"/>
    </location>
</feature>
<evidence type="ECO:0000313" key="7">
    <source>
        <dbReference type="Proteomes" id="UP000238479"/>
    </source>
</evidence>
<dbReference type="SMART" id="SM00717">
    <property type="entry name" value="SANT"/>
    <property type="match status" value="1"/>
</dbReference>
<proteinExistence type="predicted"/>
<keyword evidence="7" id="KW-1185">Reference proteome</keyword>
<accession>A0A2P6Q238</accession>
<dbReference type="PANTHER" id="PTHR46993">
    <property type="entry name" value="MYB TRANSCRIPTION FACTOR"/>
    <property type="match status" value="1"/>
</dbReference>
<feature type="region of interest" description="Disordered" evidence="3">
    <location>
        <begin position="626"/>
        <end position="655"/>
    </location>
</feature>
<dbReference type="InterPro" id="IPR001005">
    <property type="entry name" value="SANT/Myb"/>
</dbReference>
<feature type="compositionally biased region" description="Polar residues" evidence="3">
    <location>
        <begin position="591"/>
        <end position="605"/>
    </location>
</feature>
<sequence>MIKGERVIFAIYFNPFPPNKTQFQVHFPRFETLIPNLDHQAQFFDQPVAVLMDLDVDVSRWVLEFLFRDREKESVAKRVLGVLPLSNHDWRLKKTLLLRTIESQILDEASVTETLLESLESIEALDRGQGLPITHSMRAAYCAVATDCTVKFLAAFRGKPSGKYMEAVDRIWRGRVRILEESEGCELVSAELKETRDEVEAAIWDIKVSKKLASLNTRNDALALVAAYVEEALGILGPPFIAWAVRFNKHNGSLSSEADQVAVESDGNAGDGCQVQVPMANGAELDVQMANGAVLDVQMGNGVDLGDGSKLEVNGANVRELEAQRGANVNSGSEQEAQRANGPNVNSESELEAQRVNGANDGSARSEQELQRAKGANVSDACEREAHDTNVGDESESQIVTVAYFNSRSEMGHYHTMNGVQLQIVGAERLPPNGNHRVLSSEPATKEKETPRSTALRRRHGPVKIRDAEDVDTEASAGIYNSVSSAEVRKVQEELKSSVLALQAVVTDPLPYALRKSEIVRSELGIRPVDHVSGENGGAANPSVAKCTEPDQFNNDNHGNHTSHQNDVSQPSGKENDAPNLSVDKGKGTEYVQTGDVNPGNPSCSFQNNVSRAGLMERNSTAHTYECDDSLGMSPEQTNSKGRLHLPSPKRNAVSPLKKYEDKRSFKRRKVKRWSLHEEDTLKTGVQKYGRGNWKFILDTYRDVFEERTKVDLKDKWRNMTK</sequence>
<dbReference type="EMBL" id="PDCK01000043">
    <property type="protein sequence ID" value="PRQ28199.1"/>
    <property type="molecule type" value="Genomic_DNA"/>
</dbReference>
<evidence type="ECO:0000256" key="1">
    <source>
        <dbReference type="ARBA" id="ARBA00004123"/>
    </source>
</evidence>
<dbReference type="InterPro" id="IPR017930">
    <property type="entry name" value="Myb_dom"/>
</dbReference>
<dbReference type="Pfam" id="PF00249">
    <property type="entry name" value="Myb_DNA-binding"/>
    <property type="match status" value="1"/>
</dbReference>
<gene>
    <name evidence="6" type="ORF">RchiOBHm_Chr5g0000441</name>
</gene>
<dbReference type="CDD" id="cd11660">
    <property type="entry name" value="SANT_TRF"/>
    <property type="match status" value="1"/>
</dbReference>
<keyword evidence="2" id="KW-0539">Nucleus</keyword>
<evidence type="ECO:0000256" key="3">
    <source>
        <dbReference type="SAM" id="MobiDB-lite"/>
    </source>
</evidence>
<feature type="compositionally biased region" description="Basic and acidic residues" evidence="3">
    <location>
        <begin position="381"/>
        <end position="390"/>
    </location>
</feature>
<feature type="region of interest" description="Disordered" evidence="3">
    <location>
        <begin position="325"/>
        <end position="394"/>
    </location>
</feature>
<evidence type="ECO:0000313" key="6">
    <source>
        <dbReference type="EMBL" id="PRQ28199.1"/>
    </source>
</evidence>
<evidence type="ECO:0000256" key="2">
    <source>
        <dbReference type="ARBA" id="ARBA00023242"/>
    </source>
</evidence>
<dbReference type="Gramene" id="PRQ28199">
    <property type="protein sequence ID" value="PRQ28199"/>
    <property type="gene ID" value="RchiOBHm_Chr5g0000441"/>
</dbReference>
<organism evidence="6 7">
    <name type="scientific">Rosa chinensis</name>
    <name type="common">China rose</name>
    <dbReference type="NCBI Taxonomy" id="74649"/>
    <lineage>
        <taxon>Eukaryota</taxon>
        <taxon>Viridiplantae</taxon>
        <taxon>Streptophyta</taxon>
        <taxon>Embryophyta</taxon>
        <taxon>Tracheophyta</taxon>
        <taxon>Spermatophyta</taxon>
        <taxon>Magnoliopsida</taxon>
        <taxon>eudicotyledons</taxon>
        <taxon>Gunneridae</taxon>
        <taxon>Pentapetalae</taxon>
        <taxon>rosids</taxon>
        <taxon>fabids</taxon>
        <taxon>Rosales</taxon>
        <taxon>Rosaceae</taxon>
        <taxon>Rosoideae</taxon>
        <taxon>Rosoideae incertae sedis</taxon>
        <taxon>Rosa</taxon>
    </lineage>
</organism>
<protein>
    <submittedName>
        <fullName evidence="6">Putative transcription factor MYB-HB-like family</fullName>
    </submittedName>
</protein>
<comment type="caution">
    <text evidence="6">The sequence shown here is derived from an EMBL/GenBank/DDBJ whole genome shotgun (WGS) entry which is preliminary data.</text>
</comment>
<feature type="region of interest" description="Disordered" evidence="3">
    <location>
        <begin position="529"/>
        <end position="605"/>
    </location>
</feature>
<dbReference type="PROSITE" id="PS51294">
    <property type="entry name" value="HTH_MYB"/>
    <property type="match status" value="1"/>
</dbReference>
<dbReference type="Gene3D" id="1.10.246.220">
    <property type="match status" value="1"/>
</dbReference>
<feature type="domain" description="HTH myb-type" evidence="5">
    <location>
        <begin position="673"/>
        <end position="722"/>
    </location>
</feature>
<dbReference type="SUPFAM" id="SSF46689">
    <property type="entry name" value="Homeodomain-like"/>
    <property type="match status" value="1"/>
</dbReference>
<dbReference type="AlphaFoldDB" id="A0A2P6Q238"/>
<reference evidence="6 7" key="1">
    <citation type="journal article" date="2018" name="Nat. Genet.">
        <title>The Rosa genome provides new insights in the design of modern roses.</title>
        <authorList>
            <person name="Bendahmane M."/>
        </authorList>
    </citation>
    <scope>NUCLEOTIDE SEQUENCE [LARGE SCALE GENOMIC DNA]</scope>
    <source>
        <strain evidence="7">cv. Old Blush</strain>
    </source>
</reference>
<evidence type="ECO:0000259" key="5">
    <source>
        <dbReference type="PROSITE" id="PS51294"/>
    </source>
</evidence>
<dbReference type="OMA" id="RDNMGHQ"/>
<dbReference type="InterPro" id="IPR009057">
    <property type="entry name" value="Homeodomain-like_sf"/>
</dbReference>
<comment type="subcellular location">
    <subcellularLocation>
        <location evidence="1">Nucleus</location>
    </subcellularLocation>
</comment>